<proteinExistence type="predicted"/>
<protein>
    <recommendedName>
        <fullName evidence="4">DUF1176 domain-containing protein</fullName>
    </recommendedName>
</protein>
<name>A0AAU9C5B7_9ENTR</name>
<sequence length="357" mass="39730">MRFRSGIVSFMRYSVFLFSLFCVLLAPQVRAAPAQQAFSDWQVTCNNQNFCLARNTGEHRGLVMTLTRSAGAKTDATLRIDLGGLDTPSVKEPEIAPRLLLDNIPLKLEKQRWQLTPWHLKTDDAATITAFLKNIQEGKALTLRGGKQVISLAGLKAALLFIDAQQKRVGSETAWIKKGDDPPLSVPPAPALKKVAIVNPTPTPLSHAELNDLLDYGTGRMNSSQCSLDPNRREVRVTALTDDKALLIVSCEAGAYNTVDLAWLVSRKKPFSARSVRLRLPFTPSSDSSEIELMNASFDEKTRELTTLSLGRGMGDCGIQTRWRFDGQRFRLVRYAEEPSCDNWNGPDAWPTLWITR</sequence>
<dbReference type="EMBL" id="AP023447">
    <property type="protein sequence ID" value="BCL43946.1"/>
    <property type="molecule type" value="Genomic_DNA"/>
</dbReference>
<keyword evidence="1" id="KW-0732">Signal</keyword>
<gene>
    <name evidence="2" type="ORF">OIPHN260_34480</name>
</gene>
<reference evidence="2" key="1">
    <citation type="journal article" date="2020" name="J Glob Antimicrob Resist">
        <title>Genomic characterization of clinical Enterobacter roggenkampii co-harboring blaIMP-1- and blaGES-5-encoding IncP6 and mcr-9-encoding IncHI2 plasmids isolated in Japan.</title>
        <authorList>
            <person name="Umeda K."/>
            <person name="Nakamura H."/>
            <person name="Fukuda A."/>
            <person name="Matsumoto Y."/>
            <person name="Motooka D."/>
            <person name="Nakamura S."/>
            <person name="Yasui Y."/>
            <person name="Yoshida H."/>
            <person name="Kawahara R."/>
        </authorList>
    </citation>
    <scope>NUCLEOTIDE SEQUENCE</scope>
    <source>
        <strain evidence="2">OIPH-N260</strain>
    </source>
</reference>
<evidence type="ECO:0000313" key="2">
    <source>
        <dbReference type="EMBL" id="BCL43946.1"/>
    </source>
</evidence>
<accession>A0AAU9C5B7</accession>
<evidence type="ECO:0008006" key="4">
    <source>
        <dbReference type="Google" id="ProtNLM"/>
    </source>
</evidence>
<organism evidence="2 3">
    <name type="scientific">Enterobacter roggenkampii</name>
    <dbReference type="NCBI Taxonomy" id="1812935"/>
    <lineage>
        <taxon>Bacteria</taxon>
        <taxon>Pseudomonadati</taxon>
        <taxon>Pseudomonadota</taxon>
        <taxon>Gammaproteobacteria</taxon>
        <taxon>Enterobacterales</taxon>
        <taxon>Enterobacteriaceae</taxon>
        <taxon>Enterobacter</taxon>
        <taxon>Enterobacter cloacae complex</taxon>
    </lineage>
</organism>
<feature type="chain" id="PRO_5043930627" description="DUF1176 domain-containing protein" evidence="1">
    <location>
        <begin position="32"/>
        <end position="357"/>
    </location>
</feature>
<feature type="signal peptide" evidence="1">
    <location>
        <begin position="1"/>
        <end position="31"/>
    </location>
</feature>
<dbReference type="Proteomes" id="UP000595858">
    <property type="component" value="Chromosome"/>
</dbReference>
<dbReference type="InterPro" id="IPR009560">
    <property type="entry name" value="DUF1176"/>
</dbReference>
<evidence type="ECO:0000313" key="3">
    <source>
        <dbReference type="Proteomes" id="UP000595858"/>
    </source>
</evidence>
<dbReference type="Pfam" id="PF06674">
    <property type="entry name" value="DUF1176"/>
    <property type="match status" value="1"/>
</dbReference>
<evidence type="ECO:0000256" key="1">
    <source>
        <dbReference type="SAM" id="SignalP"/>
    </source>
</evidence>
<dbReference type="AlphaFoldDB" id="A0AAU9C5B7"/>